<protein>
    <submittedName>
        <fullName evidence="1">Uncharacterized protein</fullName>
    </submittedName>
</protein>
<comment type="caution">
    <text evidence="1">The sequence shown here is derived from an EMBL/GenBank/DDBJ whole genome shotgun (WGS) entry which is preliminary data.</text>
</comment>
<proteinExistence type="predicted"/>
<name>A0A644V9B0_9ZZZZ</name>
<sequence length="158" mass="18246">MNNKKAMILGLMFLAVMVLCLAPSSASKTTHYKVKISNKDVFGKTVVKNTPIKKVTHTIGWKQGINYYTDKADYKKSKYFKYKTSFYSHGTIYDKQYITKAKIKYMFYNYNLGKFSDKYSYKTIYAKVFSGGGNTVSYTSGKNWVPIKTLIYMKNIKV</sequence>
<gene>
    <name evidence="1" type="ORF">SDC9_33942</name>
</gene>
<dbReference type="EMBL" id="VSSQ01000247">
    <property type="protein sequence ID" value="MPL87929.1"/>
    <property type="molecule type" value="Genomic_DNA"/>
</dbReference>
<organism evidence="1">
    <name type="scientific">bioreactor metagenome</name>
    <dbReference type="NCBI Taxonomy" id="1076179"/>
    <lineage>
        <taxon>unclassified sequences</taxon>
        <taxon>metagenomes</taxon>
        <taxon>ecological metagenomes</taxon>
    </lineage>
</organism>
<dbReference type="AlphaFoldDB" id="A0A644V9B0"/>
<reference evidence="1" key="1">
    <citation type="submission" date="2019-08" db="EMBL/GenBank/DDBJ databases">
        <authorList>
            <person name="Kucharzyk K."/>
            <person name="Murdoch R.W."/>
            <person name="Higgins S."/>
            <person name="Loffler F."/>
        </authorList>
    </citation>
    <scope>NUCLEOTIDE SEQUENCE</scope>
</reference>
<accession>A0A644V9B0</accession>
<evidence type="ECO:0000313" key="1">
    <source>
        <dbReference type="EMBL" id="MPL87929.1"/>
    </source>
</evidence>